<protein>
    <recommendedName>
        <fullName evidence="6">Amino acid transporter transmembrane domain-containing protein</fullName>
    </recommendedName>
</protein>
<feature type="transmembrane region" description="Helical" evidence="5">
    <location>
        <begin position="273"/>
        <end position="297"/>
    </location>
</feature>
<evidence type="ECO:0000256" key="2">
    <source>
        <dbReference type="ARBA" id="ARBA00022692"/>
    </source>
</evidence>
<feature type="domain" description="Amino acid transporter transmembrane" evidence="6">
    <location>
        <begin position="6"/>
        <end position="378"/>
    </location>
</feature>
<dbReference type="PANTHER" id="PTHR22950:SF461">
    <property type="entry name" value="AMINO ACID TRANSPORTER TRANSMEMBRANE DOMAIN-CONTAINING PROTEIN"/>
    <property type="match status" value="1"/>
</dbReference>
<feature type="transmembrane region" description="Helical" evidence="5">
    <location>
        <begin position="152"/>
        <end position="176"/>
    </location>
</feature>
<sequence>MSGNHHGSTWLGTSWIMLTDVVGTSVLTFAGVAKSLGWVLTITFIISLAPVGVYTAILMSRTGHVTKESQGQRPSSMGEAARMTLGGDKAAMAVYAMVYGFAWLGQSSYILVLGKCLQGILFHIELCLPIATALSCLLCLPIAVSVRHLSDSVLLCFINLFLILAVLTIVMAKMYYVGRPAQVNTFAFAQQMSFGSVFGAASNVVYSYAGHWLYFELMAEMERPEQFPRVFLINVPIQVSLYLLVACWGYHFAGDKAEGYFLDNLPDGPAYRWASALLFLHVAIAFLVKNVVLARALHQKLAPSRVDVDLREPGGACAQMQFAGCVVLLLVSCWAVANSIPFFDDLLALIGSLLSGPISFIFPMAFIMGAIKTTQEGRSSVQGCQLSVVGDGLPDGERRASDFIRHCHTVSGMLSRVDFLACAIIASFILLSMVLGTSGTIRQIGENISTYGLPFACQARAHRSTSAAIIELVF</sequence>
<dbReference type="Pfam" id="PF01490">
    <property type="entry name" value="Aa_trans"/>
    <property type="match status" value="1"/>
</dbReference>
<keyword evidence="2 5" id="KW-0812">Transmembrane</keyword>
<keyword evidence="4 5" id="KW-0472">Membrane</keyword>
<feature type="transmembrane region" description="Helical" evidence="5">
    <location>
        <begin position="318"/>
        <end position="340"/>
    </location>
</feature>
<feature type="transmembrane region" description="Helical" evidence="5">
    <location>
        <begin position="92"/>
        <end position="114"/>
    </location>
</feature>
<comment type="subcellular location">
    <subcellularLocation>
        <location evidence="1">Membrane</location>
        <topology evidence="1">Multi-pass membrane protein</topology>
    </subcellularLocation>
</comment>
<evidence type="ECO:0000259" key="6">
    <source>
        <dbReference type="Pfam" id="PF01490"/>
    </source>
</evidence>
<feature type="transmembrane region" description="Helical" evidence="5">
    <location>
        <begin position="419"/>
        <end position="441"/>
    </location>
</feature>
<evidence type="ECO:0000256" key="4">
    <source>
        <dbReference type="ARBA" id="ARBA00023136"/>
    </source>
</evidence>
<evidence type="ECO:0000256" key="5">
    <source>
        <dbReference type="SAM" id="Phobius"/>
    </source>
</evidence>
<reference evidence="7 8" key="1">
    <citation type="submission" date="2024-02" db="EMBL/GenBank/DDBJ databases">
        <authorList>
            <person name="Chen Y."/>
            <person name="Shah S."/>
            <person name="Dougan E. K."/>
            <person name="Thang M."/>
            <person name="Chan C."/>
        </authorList>
    </citation>
    <scope>NUCLEOTIDE SEQUENCE [LARGE SCALE GENOMIC DNA]</scope>
</reference>
<proteinExistence type="predicted"/>
<accession>A0ABP0RC44</accession>
<feature type="transmembrane region" description="Helical" evidence="5">
    <location>
        <begin position="38"/>
        <end position="59"/>
    </location>
</feature>
<feature type="transmembrane region" description="Helical" evidence="5">
    <location>
        <begin position="346"/>
        <end position="371"/>
    </location>
</feature>
<evidence type="ECO:0000256" key="3">
    <source>
        <dbReference type="ARBA" id="ARBA00022989"/>
    </source>
</evidence>
<feature type="transmembrane region" description="Helical" evidence="5">
    <location>
        <begin position="188"/>
        <end position="209"/>
    </location>
</feature>
<keyword evidence="3 5" id="KW-1133">Transmembrane helix</keyword>
<dbReference type="PANTHER" id="PTHR22950">
    <property type="entry name" value="AMINO ACID TRANSPORTER"/>
    <property type="match status" value="1"/>
</dbReference>
<evidence type="ECO:0000256" key="1">
    <source>
        <dbReference type="ARBA" id="ARBA00004141"/>
    </source>
</evidence>
<name>A0ABP0RC44_9DINO</name>
<evidence type="ECO:0000313" key="7">
    <source>
        <dbReference type="EMBL" id="CAK9097809.1"/>
    </source>
</evidence>
<feature type="transmembrane region" description="Helical" evidence="5">
    <location>
        <begin position="120"/>
        <end position="140"/>
    </location>
</feature>
<gene>
    <name evidence="7" type="ORF">SCF082_LOCUS45885</name>
</gene>
<dbReference type="InterPro" id="IPR013057">
    <property type="entry name" value="AA_transpt_TM"/>
</dbReference>
<feature type="transmembrane region" description="Helical" evidence="5">
    <location>
        <begin position="230"/>
        <end position="253"/>
    </location>
</feature>
<keyword evidence="8" id="KW-1185">Reference proteome</keyword>
<dbReference type="EMBL" id="CAXAMM010041173">
    <property type="protein sequence ID" value="CAK9097809.1"/>
    <property type="molecule type" value="Genomic_DNA"/>
</dbReference>
<organism evidence="7 8">
    <name type="scientific">Durusdinium trenchii</name>
    <dbReference type="NCBI Taxonomy" id="1381693"/>
    <lineage>
        <taxon>Eukaryota</taxon>
        <taxon>Sar</taxon>
        <taxon>Alveolata</taxon>
        <taxon>Dinophyceae</taxon>
        <taxon>Suessiales</taxon>
        <taxon>Symbiodiniaceae</taxon>
        <taxon>Durusdinium</taxon>
    </lineage>
</organism>
<evidence type="ECO:0000313" key="8">
    <source>
        <dbReference type="Proteomes" id="UP001642464"/>
    </source>
</evidence>
<dbReference type="Proteomes" id="UP001642464">
    <property type="component" value="Unassembled WGS sequence"/>
</dbReference>
<comment type="caution">
    <text evidence="7">The sequence shown here is derived from an EMBL/GenBank/DDBJ whole genome shotgun (WGS) entry which is preliminary data.</text>
</comment>